<gene>
    <name evidence="14" type="primary">LOC106809416</name>
</gene>
<keyword evidence="10" id="KW-1133">Transmembrane helix</keyword>
<dbReference type="InterPro" id="IPR038887">
    <property type="entry name" value="Nus1/NgBR"/>
</dbReference>
<dbReference type="GeneID" id="106809416"/>
<keyword evidence="8" id="KW-0256">Endoplasmic reticulum</keyword>
<dbReference type="InterPro" id="IPR001441">
    <property type="entry name" value="UPP_synth-like"/>
</dbReference>
<evidence type="ECO:0000256" key="8">
    <source>
        <dbReference type="ARBA" id="ARBA00022824"/>
    </source>
</evidence>
<evidence type="ECO:0000256" key="3">
    <source>
        <dbReference type="ARBA" id="ARBA00004922"/>
    </source>
</evidence>
<evidence type="ECO:0000256" key="5">
    <source>
        <dbReference type="ARBA" id="ARBA00012596"/>
    </source>
</evidence>
<reference evidence="14" key="1">
    <citation type="submission" date="2025-08" db="UniProtKB">
        <authorList>
            <consortium name="RefSeq"/>
        </authorList>
    </citation>
    <scope>IDENTIFICATION</scope>
</reference>
<dbReference type="EC" id="2.5.1.87" evidence="5"/>
<keyword evidence="9" id="KW-0460">Magnesium</keyword>
<comment type="cofactor">
    <cofactor evidence="1">
        <name>Mg(2+)</name>
        <dbReference type="ChEBI" id="CHEBI:18420"/>
    </cofactor>
</comment>
<proteinExistence type="inferred from homology"/>
<comment type="catalytic activity">
    <reaction evidence="12">
        <text>n isopentenyl diphosphate + (2E,6E)-farnesyl diphosphate = a di-trans,poly-cis-polyprenyl diphosphate + n diphosphate</text>
        <dbReference type="Rhea" id="RHEA:53008"/>
        <dbReference type="Rhea" id="RHEA-COMP:19494"/>
        <dbReference type="ChEBI" id="CHEBI:33019"/>
        <dbReference type="ChEBI" id="CHEBI:128769"/>
        <dbReference type="ChEBI" id="CHEBI:136960"/>
        <dbReference type="ChEBI" id="CHEBI:175763"/>
        <dbReference type="EC" id="2.5.1.87"/>
    </reaction>
</comment>
<keyword evidence="13" id="KW-1185">Reference proteome</keyword>
<evidence type="ECO:0000256" key="12">
    <source>
        <dbReference type="ARBA" id="ARBA00047353"/>
    </source>
</evidence>
<dbReference type="RefSeq" id="XP_014667978.1">
    <property type="nucleotide sequence ID" value="XM_014812492.1"/>
</dbReference>
<comment type="subcellular location">
    <subcellularLocation>
        <location evidence="2">Endoplasmic reticulum membrane</location>
    </subcellularLocation>
</comment>
<keyword evidence="6" id="KW-0808">Transferase</keyword>
<evidence type="ECO:0000256" key="7">
    <source>
        <dbReference type="ARBA" id="ARBA00022692"/>
    </source>
</evidence>
<evidence type="ECO:0000256" key="2">
    <source>
        <dbReference type="ARBA" id="ARBA00004586"/>
    </source>
</evidence>
<organism evidence="13 14">
    <name type="scientific">Priapulus caudatus</name>
    <name type="common">Priapulid worm</name>
    <dbReference type="NCBI Taxonomy" id="37621"/>
    <lineage>
        <taxon>Eukaryota</taxon>
        <taxon>Metazoa</taxon>
        <taxon>Ecdysozoa</taxon>
        <taxon>Scalidophora</taxon>
        <taxon>Priapulida</taxon>
        <taxon>Priapulimorpha</taxon>
        <taxon>Priapulimorphida</taxon>
        <taxon>Priapulidae</taxon>
        <taxon>Priapulus</taxon>
    </lineage>
</organism>
<name>A0ABM1E707_PRICU</name>
<dbReference type="Gene3D" id="3.40.1180.10">
    <property type="entry name" value="Decaprenyl diphosphate synthase-like"/>
    <property type="match status" value="1"/>
</dbReference>
<evidence type="ECO:0000256" key="1">
    <source>
        <dbReference type="ARBA" id="ARBA00001946"/>
    </source>
</evidence>
<evidence type="ECO:0000256" key="10">
    <source>
        <dbReference type="ARBA" id="ARBA00022989"/>
    </source>
</evidence>
<accession>A0ABM1E707</accession>
<evidence type="ECO:0000256" key="4">
    <source>
        <dbReference type="ARBA" id="ARBA00005432"/>
    </source>
</evidence>
<keyword evidence="11" id="KW-0472">Membrane</keyword>
<evidence type="ECO:0000313" key="14">
    <source>
        <dbReference type="RefSeq" id="XP_014667978.1"/>
    </source>
</evidence>
<evidence type="ECO:0000256" key="6">
    <source>
        <dbReference type="ARBA" id="ARBA00022679"/>
    </source>
</evidence>
<keyword evidence="7" id="KW-0812">Transmembrane</keyword>
<evidence type="ECO:0000256" key="11">
    <source>
        <dbReference type="ARBA" id="ARBA00023136"/>
    </source>
</evidence>
<comment type="similarity">
    <text evidence="4">Belongs to the UPP synthase family.</text>
</comment>
<dbReference type="SUPFAM" id="SSF64005">
    <property type="entry name" value="Undecaprenyl diphosphate synthase"/>
    <property type="match status" value="1"/>
</dbReference>
<dbReference type="Pfam" id="PF01255">
    <property type="entry name" value="Prenyltransf"/>
    <property type="match status" value="1"/>
</dbReference>
<evidence type="ECO:0000313" key="13">
    <source>
        <dbReference type="Proteomes" id="UP000695022"/>
    </source>
</evidence>
<dbReference type="PANTHER" id="PTHR21528">
    <property type="entry name" value="DEHYDRODOLICHYL DIPHOSPHATE SYNTHASE COMPLEX SUBUNIT NUS1"/>
    <property type="match status" value="1"/>
</dbReference>
<dbReference type="InterPro" id="IPR036424">
    <property type="entry name" value="UPP_synth-like_sf"/>
</dbReference>
<dbReference type="PANTHER" id="PTHR21528:SF0">
    <property type="entry name" value="DEHYDRODOLICHYL DIPHOSPHATE SYNTHASE COMPLEX SUBUNIT NUS1"/>
    <property type="match status" value="1"/>
</dbReference>
<sequence length="132" mass="15152">MSRLGVYLYQPHKEKGENGIHCRTRVRLLDGSNGKHDIVEAVRNVCIDVQHCKFKADSIDARKLEEYLNATEGLPDPGLLLAIGPVYSTSNYPPWQIRLTEIIYLKATHKLRYSDFLNSLRSFSKCEQRFGK</sequence>
<evidence type="ECO:0000256" key="9">
    <source>
        <dbReference type="ARBA" id="ARBA00022842"/>
    </source>
</evidence>
<dbReference type="Proteomes" id="UP000695022">
    <property type="component" value="Unplaced"/>
</dbReference>
<comment type="pathway">
    <text evidence="3">Protein modification; protein glycosylation.</text>
</comment>
<protein>
    <recommendedName>
        <fullName evidence="5">ditrans,polycis-polyprenyl diphosphate synthase [(2E,6E)-farnesyldiphosphate specific]</fullName>
        <ecNumber evidence="5">2.5.1.87</ecNumber>
    </recommendedName>
</protein>